<reference evidence="2 3" key="1">
    <citation type="journal article" date="2019" name="Int. J. Syst. Evol. Microbiol.">
        <title>The Global Catalogue of Microorganisms (GCM) 10K type strain sequencing project: providing services to taxonomists for standard genome sequencing and annotation.</title>
        <authorList>
            <consortium name="The Broad Institute Genomics Platform"/>
            <consortium name="The Broad Institute Genome Sequencing Center for Infectious Disease"/>
            <person name="Wu L."/>
            <person name="Ma J."/>
        </authorList>
    </citation>
    <scope>NUCLEOTIDE SEQUENCE [LARGE SCALE GENOMIC DNA]</scope>
    <source>
        <strain evidence="2 3">JCM 13929</strain>
    </source>
</reference>
<feature type="region of interest" description="Disordered" evidence="1">
    <location>
        <begin position="1"/>
        <end position="30"/>
    </location>
</feature>
<evidence type="ECO:0000256" key="1">
    <source>
        <dbReference type="SAM" id="MobiDB-lite"/>
    </source>
</evidence>
<evidence type="ECO:0000313" key="2">
    <source>
        <dbReference type="EMBL" id="GAA1618566.1"/>
    </source>
</evidence>
<comment type="caution">
    <text evidence="2">The sequence shown here is derived from an EMBL/GenBank/DDBJ whole genome shotgun (WGS) entry which is preliminary data.</text>
</comment>
<accession>A0ABN2EW41</accession>
<evidence type="ECO:0000313" key="3">
    <source>
        <dbReference type="Proteomes" id="UP001500064"/>
    </source>
</evidence>
<evidence type="ECO:0008006" key="4">
    <source>
        <dbReference type="Google" id="ProtNLM"/>
    </source>
</evidence>
<sequence>MLYPPQEGAPTTDEEWGALPEDSPYFVGPGIEELPADVRDTLADVPDGRLVELGERWAESDDDSMFRTDPPQLSELIAELRGLARRARDEGQSLYCWSSL</sequence>
<keyword evidence="3" id="KW-1185">Reference proteome</keyword>
<protein>
    <recommendedName>
        <fullName evidence="4">DUF1877 family protein</fullName>
    </recommendedName>
</protein>
<name>A0ABN2EW41_9ACTN</name>
<dbReference type="EMBL" id="BAAAMU010000006">
    <property type="protein sequence ID" value="GAA1618566.1"/>
    <property type="molecule type" value="Genomic_DNA"/>
</dbReference>
<gene>
    <name evidence="2" type="ORF">GCM10009733_013590</name>
</gene>
<organism evidence="2 3">
    <name type="scientific">Nonomuraea maheshkhaliensis</name>
    <dbReference type="NCBI Taxonomy" id="419590"/>
    <lineage>
        <taxon>Bacteria</taxon>
        <taxon>Bacillati</taxon>
        <taxon>Actinomycetota</taxon>
        <taxon>Actinomycetes</taxon>
        <taxon>Streptosporangiales</taxon>
        <taxon>Streptosporangiaceae</taxon>
        <taxon>Nonomuraea</taxon>
    </lineage>
</organism>
<proteinExistence type="predicted"/>
<dbReference type="Proteomes" id="UP001500064">
    <property type="component" value="Unassembled WGS sequence"/>
</dbReference>